<dbReference type="GO" id="GO:0005634">
    <property type="term" value="C:nucleus"/>
    <property type="evidence" value="ECO:0007669"/>
    <property type="project" value="TreeGrafter"/>
</dbReference>
<evidence type="ECO:0000313" key="1">
    <source>
        <dbReference type="EMBL" id="SGZ38706.1"/>
    </source>
</evidence>
<dbReference type="VEuPathDB" id="FungiDB:HGUI_00906"/>
<dbReference type="PANTHER" id="PTHR23389">
    <property type="entry name" value="CHROMOSOME TRANSMISSION FIDELITY FACTOR 18"/>
    <property type="match status" value="1"/>
</dbReference>
<evidence type="ECO:0000313" key="2">
    <source>
        <dbReference type="Proteomes" id="UP000183365"/>
    </source>
</evidence>
<keyword evidence="2" id="KW-1185">Reference proteome</keyword>
<dbReference type="Gene3D" id="3.40.50.300">
    <property type="entry name" value="P-loop containing nucleotide triphosphate hydrolases"/>
    <property type="match status" value="1"/>
</dbReference>
<accession>A0A1L0AWM9</accession>
<sequence length="845" mass="98082">MDNYFKRKKSTSLVDDPITIDESVLLVKNSDKEFISSQPTSNDDDSLIIIEDSDSNGLKNKLPNEKLKADLKQLLSGRSNTENVSTQKSLITTEKTNKTILKRSKTSNSCVKKKDVEMFKKNENDIKHGNNSVKRILNGNNNDVSPSTTNFFSQHKLKRFHNWSSKKLIDNPIYPQKLYVNDNQQSPKNTNIDLQKYYSKRIVGHDFIDYNSSGFINEFLPNEKATSNASTMKTIDVPATKRLKNLLDSDNELWTESLKPLTYEELSLLIPSETLLTLKYQLEVSLNFLKSKPDHDRQLLAHNWKSIMNKRNILNDSDNLDDLDSYDNDFVVDDDLIDEDGNEIPLDHIPLFILYGTGIGKNTTLKLLLKEMEKYGYNVNNILEINASMNRGKRDIFNICYEACTSKFLSNEDSIKDDLNKKSHLSGGVILFDEVDILFRSDVLFYPMIIKLLQVTKKPIVFTCSSLETIPEQFVKITNYQKTNFMITVPDTIIPFLNLKLGLKLDTESNDKYININRDIRHSLLQLQLDRLIEIEPPSEVVDEYTLYDSLKTKCKTLEELSTNVDLMSFADVLENGTRYKSNITKSLDYSVLDFIDNEIYNDTMSLSKNNTRLQDPNGVDDYEDLSKKEAKIRLNGTINLQNLNHVNKLLSNQRNYYDEMTWNTIEDYELNVGKELEEIALERDSNLRGILRIPPDSSSQNKPKLTRNLYLKLEYMQSNSLPLKTHLQPTRTTINEFLVNLETSKDNSLKNIKFADMIYKNYILNDNRLNYEFTTSNDLFCYHYPYFRSLFAVDIHNRELILSHLQEMENNDGIDRIQGLKHLIKEKRINQLLFDQDPRLYWEQ</sequence>
<dbReference type="Proteomes" id="UP000183365">
    <property type="component" value="Unassembled WGS sequence"/>
</dbReference>
<dbReference type="EMBL" id="FQNF01000011">
    <property type="protein sequence ID" value="SGZ38706.1"/>
    <property type="molecule type" value="Genomic_DNA"/>
</dbReference>
<dbReference type="GO" id="GO:0003677">
    <property type="term" value="F:DNA binding"/>
    <property type="evidence" value="ECO:0007669"/>
    <property type="project" value="TreeGrafter"/>
</dbReference>
<dbReference type="SUPFAM" id="SSF52540">
    <property type="entry name" value="P-loop containing nucleoside triphosphate hydrolases"/>
    <property type="match status" value="1"/>
</dbReference>
<dbReference type="InterPro" id="IPR027417">
    <property type="entry name" value="P-loop_NTPase"/>
</dbReference>
<dbReference type="AlphaFoldDB" id="A0A1L0AWM9"/>
<protein>
    <submittedName>
        <fullName evidence="1">Uncharacterized protein</fullName>
    </submittedName>
</protein>
<name>A0A1L0AWM9_9ASCO</name>
<proteinExistence type="predicted"/>
<reference evidence="2" key="1">
    <citation type="submission" date="2016-11" db="EMBL/GenBank/DDBJ databases">
        <authorList>
            <person name="Guldener U."/>
        </authorList>
    </citation>
    <scope>NUCLEOTIDE SEQUENCE [LARGE SCALE GENOMIC DNA]</scope>
</reference>
<dbReference type="OrthoDB" id="10064318at2759"/>
<gene>
    <name evidence="1" type="ORF">HGUI_00906</name>
</gene>
<dbReference type="PANTHER" id="PTHR23389:SF11">
    <property type="entry name" value="TELOMERE LENGTH REGULATION PROTEIN ELG1"/>
    <property type="match status" value="1"/>
</dbReference>
<organism evidence="1 2">
    <name type="scientific">Hanseniaspora guilliermondii</name>
    <dbReference type="NCBI Taxonomy" id="56406"/>
    <lineage>
        <taxon>Eukaryota</taxon>
        <taxon>Fungi</taxon>
        <taxon>Dikarya</taxon>
        <taxon>Ascomycota</taxon>
        <taxon>Saccharomycotina</taxon>
        <taxon>Saccharomycetes</taxon>
        <taxon>Saccharomycodales</taxon>
        <taxon>Saccharomycodaceae</taxon>
        <taxon>Hanseniaspora</taxon>
    </lineage>
</organism>